<keyword evidence="2" id="KW-1185">Reference proteome</keyword>
<name>A0A9X0A9Y6_9CNID</name>
<dbReference type="Proteomes" id="UP001163046">
    <property type="component" value="Unassembled WGS sequence"/>
</dbReference>
<dbReference type="AlphaFoldDB" id="A0A9X0A9Y6"/>
<sequence>MRDPTTHVVKEALEKYQMEKEKSYDYCLVMDLEYRGVMRFFFQDAGAKMATKCVRVTSGEKCGGCHKNPGGKISPGYENAFESELLALRGSPARR</sequence>
<gene>
    <name evidence="1" type="primary">MLLT4_4</name>
    <name evidence="1" type="ORF">OS493_000056</name>
</gene>
<dbReference type="OrthoDB" id="6260541at2759"/>
<protein>
    <submittedName>
        <fullName evidence="1">Adherens junction organization</fullName>
    </submittedName>
</protein>
<organism evidence="1 2">
    <name type="scientific">Desmophyllum pertusum</name>
    <dbReference type="NCBI Taxonomy" id="174260"/>
    <lineage>
        <taxon>Eukaryota</taxon>
        <taxon>Metazoa</taxon>
        <taxon>Cnidaria</taxon>
        <taxon>Anthozoa</taxon>
        <taxon>Hexacorallia</taxon>
        <taxon>Scleractinia</taxon>
        <taxon>Caryophylliina</taxon>
        <taxon>Caryophylliidae</taxon>
        <taxon>Desmophyllum</taxon>
    </lineage>
</organism>
<comment type="caution">
    <text evidence="1">The sequence shown here is derived from an EMBL/GenBank/DDBJ whole genome shotgun (WGS) entry which is preliminary data.</text>
</comment>
<evidence type="ECO:0000313" key="1">
    <source>
        <dbReference type="EMBL" id="KAJ7394254.1"/>
    </source>
</evidence>
<accession>A0A9X0A9Y6</accession>
<proteinExistence type="predicted"/>
<dbReference type="EMBL" id="MU825396">
    <property type="protein sequence ID" value="KAJ7394254.1"/>
    <property type="molecule type" value="Genomic_DNA"/>
</dbReference>
<dbReference type="PANTHER" id="PTHR10398">
    <property type="entry name" value="AFADIN"/>
    <property type="match status" value="1"/>
</dbReference>
<dbReference type="PANTHER" id="PTHR10398:SF2">
    <property type="entry name" value="AFADIN"/>
    <property type="match status" value="1"/>
</dbReference>
<dbReference type="InterPro" id="IPR028842">
    <property type="entry name" value="Afadin"/>
</dbReference>
<dbReference type="GO" id="GO:0005911">
    <property type="term" value="C:cell-cell junction"/>
    <property type="evidence" value="ECO:0007669"/>
    <property type="project" value="InterPro"/>
</dbReference>
<dbReference type="Gene3D" id="3.10.20.90">
    <property type="entry name" value="Phosphatidylinositol 3-kinase Catalytic Subunit, Chain A, domain 1"/>
    <property type="match status" value="1"/>
</dbReference>
<reference evidence="1" key="1">
    <citation type="submission" date="2023-01" db="EMBL/GenBank/DDBJ databases">
        <title>Genome assembly of the deep-sea coral Lophelia pertusa.</title>
        <authorList>
            <person name="Herrera S."/>
            <person name="Cordes E."/>
        </authorList>
    </citation>
    <scope>NUCLEOTIDE SEQUENCE</scope>
    <source>
        <strain evidence="1">USNM1676648</strain>
        <tissue evidence="1">Polyp</tissue>
    </source>
</reference>
<evidence type="ECO:0000313" key="2">
    <source>
        <dbReference type="Proteomes" id="UP001163046"/>
    </source>
</evidence>